<keyword evidence="1" id="KW-1133">Transmembrane helix</keyword>
<sequence length="159" mass="18558">MKRDINLGKREKLLLGLVVLAFIEVIYFYFRGKPYNGINSLGDMPNYVMIGLVAFFIAYYALIEKQNIRKKHWLIGIAYAALVAAPFLFERDIPKVNVEDAQDLIARTEGGKIVKDREYSNKIDTYEGQEVYLIALEKKDNVYRYAFDPYLEQYYPFSN</sequence>
<keyword evidence="1" id="KW-0812">Transmembrane</keyword>
<feature type="transmembrane region" description="Helical" evidence="1">
    <location>
        <begin position="12"/>
        <end position="32"/>
    </location>
</feature>
<proteinExistence type="predicted"/>
<dbReference type="RefSeq" id="WP_233600521.1">
    <property type="nucleotide sequence ID" value="NZ_JTFC01000017.1"/>
</dbReference>
<keyword evidence="3" id="KW-1185">Reference proteome</keyword>
<feature type="transmembrane region" description="Helical" evidence="1">
    <location>
        <begin position="44"/>
        <end position="61"/>
    </location>
</feature>
<dbReference type="Proteomes" id="UP000288623">
    <property type="component" value="Unassembled WGS sequence"/>
</dbReference>
<accession>A0A433RWH2</accession>
<organism evidence="2 3">
    <name type="scientific">Candidatus Kurthia intestinigallinarum</name>
    <dbReference type="NCBI Taxonomy" id="1562256"/>
    <lineage>
        <taxon>Bacteria</taxon>
        <taxon>Bacillati</taxon>
        <taxon>Bacillota</taxon>
        <taxon>Bacilli</taxon>
        <taxon>Bacillales</taxon>
        <taxon>Caryophanaceae</taxon>
        <taxon>Kurthia</taxon>
    </lineage>
</organism>
<feature type="transmembrane region" description="Helical" evidence="1">
    <location>
        <begin position="73"/>
        <end position="89"/>
    </location>
</feature>
<comment type="caution">
    <text evidence="2">The sequence shown here is derived from an EMBL/GenBank/DDBJ whole genome shotgun (WGS) entry which is preliminary data.</text>
</comment>
<gene>
    <name evidence="2" type="ORF">QI30_05105</name>
</gene>
<keyword evidence="1" id="KW-0472">Membrane</keyword>
<reference evidence="2 3" key="1">
    <citation type="submission" date="2014-11" db="EMBL/GenBank/DDBJ databases">
        <title>Genome sequence and analysis of novel Kurthia sp.</title>
        <authorList>
            <person name="Lawson J.N."/>
            <person name="Gonzalez J.E."/>
            <person name="Rinauldi L."/>
            <person name="Xuan Z."/>
            <person name="Firman A."/>
            <person name="Shaddox L."/>
            <person name="Trudeau A."/>
            <person name="Shah S."/>
            <person name="Reiman D."/>
        </authorList>
    </citation>
    <scope>NUCLEOTIDE SEQUENCE [LARGE SCALE GENOMIC DNA]</scope>
    <source>
        <strain evidence="2 3">3B1D</strain>
    </source>
</reference>
<evidence type="ECO:0000313" key="2">
    <source>
        <dbReference type="EMBL" id="RUS57625.1"/>
    </source>
</evidence>
<evidence type="ECO:0000313" key="3">
    <source>
        <dbReference type="Proteomes" id="UP000288623"/>
    </source>
</evidence>
<protein>
    <submittedName>
        <fullName evidence="2">Uncharacterized protein</fullName>
    </submittedName>
</protein>
<evidence type="ECO:0000256" key="1">
    <source>
        <dbReference type="SAM" id="Phobius"/>
    </source>
</evidence>
<dbReference type="EMBL" id="JTFC01000017">
    <property type="protein sequence ID" value="RUS57625.1"/>
    <property type="molecule type" value="Genomic_DNA"/>
</dbReference>
<dbReference type="AlphaFoldDB" id="A0A433RWH2"/>
<name>A0A433RWH2_9BACL</name>